<feature type="transmembrane region" description="Helical" evidence="1">
    <location>
        <begin position="9"/>
        <end position="29"/>
    </location>
</feature>
<keyword evidence="3" id="KW-1185">Reference proteome</keyword>
<keyword evidence="1" id="KW-0472">Membrane</keyword>
<feature type="transmembrane region" description="Helical" evidence="1">
    <location>
        <begin position="122"/>
        <end position="142"/>
    </location>
</feature>
<dbReference type="InterPro" id="IPR049713">
    <property type="entry name" value="Pr6Pr-like"/>
</dbReference>
<feature type="transmembrane region" description="Helical" evidence="1">
    <location>
        <begin position="90"/>
        <end position="110"/>
    </location>
</feature>
<gene>
    <name evidence="2" type="ORF">H8S22_12070</name>
</gene>
<organism evidence="2 3">
    <name type="scientific">Anaerostipes hominis</name>
    <name type="common">ex Liu et al. 2021</name>
    <dbReference type="NCBI Taxonomy" id="2763018"/>
    <lineage>
        <taxon>Bacteria</taxon>
        <taxon>Bacillati</taxon>
        <taxon>Bacillota</taxon>
        <taxon>Clostridia</taxon>
        <taxon>Lachnospirales</taxon>
        <taxon>Lachnospiraceae</taxon>
        <taxon>Anaerostipes</taxon>
    </lineage>
</organism>
<protein>
    <submittedName>
        <fullName evidence="2">Pr6Pr family membrane protein</fullName>
    </submittedName>
</protein>
<evidence type="ECO:0000313" key="2">
    <source>
        <dbReference type="EMBL" id="MBC5678311.1"/>
    </source>
</evidence>
<dbReference type="Proteomes" id="UP000635828">
    <property type="component" value="Unassembled WGS sequence"/>
</dbReference>
<evidence type="ECO:0000256" key="1">
    <source>
        <dbReference type="SAM" id="Phobius"/>
    </source>
</evidence>
<dbReference type="NCBIfam" id="NF038065">
    <property type="entry name" value="Pr6Pr"/>
    <property type="match status" value="1"/>
</dbReference>
<feature type="transmembrane region" description="Helical" evidence="1">
    <location>
        <begin position="64"/>
        <end position="84"/>
    </location>
</feature>
<feature type="transmembrane region" description="Helical" evidence="1">
    <location>
        <begin position="35"/>
        <end position="52"/>
    </location>
</feature>
<keyword evidence="1" id="KW-0812">Transmembrane</keyword>
<sequence length="195" mass="22975">MNRRFRQPVTLGLSILFICTALYCYWGRLGYMHELTFLSNFSVGIFLFDTVLCRLSGRKVPQILYLDCMMLLFLVMMVCTAFTNEFKFNGMFLFLHMLNPVFMILYYFLFCDMNRVQKSSQVLSVMIVPLLYLIFAVAYGKATGDYIYFFLNIKEHGYVYCVSFVLILSAAVVMMGCAMFCLNRIIFKNRKKYWF</sequence>
<comment type="caution">
    <text evidence="2">The sequence shown here is derived from an EMBL/GenBank/DDBJ whole genome shotgun (WGS) entry which is preliminary data.</text>
</comment>
<dbReference type="EMBL" id="JACOOS010000014">
    <property type="protein sequence ID" value="MBC5678311.1"/>
    <property type="molecule type" value="Genomic_DNA"/>
</dbReference>
<name>A0ABR7FSX3_9FIRM</name>
<proteinExistence type="predicted"/>
<feature type="transmembrane region" description="Helical" evidence="1">
    <location>
        <begin position="157"/>
        <end position="182"/>
    </location>
</feature>
<accession>A0ABR7FSX3</accession>
<evidence type="ECO:0000313" key="3">
    <source>
        <dbReference type="Proteomes" id="UP000635828"/>
    </source>
</evidence>
<keyword evidence="1" id="KW-1133">Transmembrane helix</keyword>
<reference evidence="2 3" key="1">
    <citation type="submission" date="2020-08" db="EMBL/GenBank/DDBJ databases">
        <title>Genome public.</title>
        <authorList>
            <person name="Liu C."/>
            <person name="Sun Q."/>
        </authorList>
    </citation>
    <scope>NUCLEOTIDE SEQUENCE [LARGE SCALE GENOMIC DNA]</scope>
    <source>
        <strain evidence="2 3">NSJ-7</strain>
    </source>
</reference>
<dbReference type="RefSeq" id="WP_024729163.1">
    <property type="nucleotide sequence ID" value="NZ_JACOOS010000014.1"/>
</dbReference>